<proteinExistence type="predicted"/>
<sequence length="453" mass="51749">MGETLLLHREAMFVTLLLLFLATGQGEEPPAGHLQPLGAHQPPVGQVESLDYVPTPEDFYHNYIQPGKPVIFRGAAKHHPAFQKWSDLYIMEKYGDVEVEVDFRKKENRDRPGETMMMEKFLLNYNASDFYMVTTVPEPMMEEVYLPSCLSCGGFTSRLQDYVMWFSSGGTKSHLHMDNIDNVMCMVSGSKEWFMLDRQAGAKVRLDRSEGAYSTVDVDRVDMYKYPEFRTLPWWSADIGPGDCLYVPYAWLHQVRSHGRNIAVNNWWTPLSEFDYLDCQGKDTKAPIPLSTLSFNPGAQTRFIVKVLLEEHGGQLPKATVQRWILWEHNGQQLISDQDFSQMDSNGDGQLSTEEMDQLELGTIHELFDGIHPGEINTIGAWQSRRIAIQKLLDSLDTPLESEAKEFLYNWQRTDEETVEFLAAHKGSLPEVVVEFMKSELKVRAPISGHEDL</sequence>
<dbReference type="Pfam" id="PF13621">
    <property type="entry name" value="Cupin_8"/>
    <property type="match status" value="1"/>
</dbReference>
<dbReference type="OrthoDB" id="415358at2759"/>
<feature type="signal peptide" evidence="1">
    <location>
        <begin position="1"/>
        <end position="26"/>
    </location>
</feature>
<dbReference type="Proteomes" id="UP000515135">
    <property type="component" value="Unplaced"/>
</dbReference>
<dbReference type="AlphaFoldDB" id="A0A6P4YPG6"/>
<evidence type="ECO:0000313" key="3">
    <source>
        <dbReference type="Proteomes" id="UP000515135"/>
    </source>
</evidence>
<reference evidence="4" key="1">
    <citation type="submission" date="2025-08" db="UniProtKB">
        <authorList>
            <consortium name="RefSeq"/>
        </authorList>
    </citation>
    <scope>IDENTIFICATION</scope>
    <source>
        <tissue evidence="4">Gonad</tissue>
    </source>
</reference>
<evidence type="ECO:0000259" key="2">
    <source>
        <dbReference type="PROSITE" id="PS51184"/>
    </source>
</evidence>
<dbReference type="PANTHER" id="PTHR12461">
    <property type="entry name" value="HYPOXIA-INDUCIBLE FACTOR 1 ALPHA INHIBITOR-RELATED"/>
    <property type="match status" value="1"/>
</dbReference>
<evidence type="ECO:0000256" key="1">
    <source>
        <dbReference type="SAM" id="SignalP"/>
    </source>
</evidence>
<dbReference type="PROSITE" id="PS00018">
    <property type="entry name" value="EF_HAND_1"/>
    <property type="match status" value="1"/>
</dbReference>
<dbReference type="PROSITE" id="PS51184">
    <property type="entry name" value="JMJC"/>
    <property type="match status" value="1"/>
</dbReference>
<organism evidence="3 4">
    <name type="scientific">Branchiostoma belcheri</name>
    <name type="common">Amphioxus</name>
    <dbReference type="NCBI Taxonomy" id="7741"/>
    <lineage>
        <taxon>Eukaryota</taxon>
        <taxon>Metazoa</taxon>
        <taxon>Chordata</taxon>
        <taxon>Cephalochordata</taxon>
        <taxon>Leptocardii</taxon>
        <taxon>Amphioxiformes</taxon>
        <taxon>Branchiostomatidae</taxon>
        <taxon>Branchiostoma</taxon>
    </lineage>
</organism>
<feature type="domain" description="JmjC" evidence="2">
    <location>
        <begin position="125"/>
        <end position="285"/>
    </location>
</feature>
<dbReference type="SUPFAM" id="SSF51197">
    <property type="entry name" value="Clavaminate synthase-like"/>
    <property type="match status" value="1"/>
</dbReference>
<dbReference type="Gene3D" id="2.60.120.650">
    <property type="entry name" value="Cupin"/>
    <property type="match status" value="1"/>
</dbReference>
<dbReference type="FunFam" id="2.60.120.650:FF:000025">
    <property type="entry name" value="Lysine-specific demethylase 8"/>
    <property type="match status" value="1"/>
</dbReference>
<keyword evidence="3" id="KW-1185">Reference proteome</keyword>
<dbReference type="GeneID" id="109466000"/>
<name>A0A6P4YPG6_BRABE</name>
<dbReference type="InterPro" id="IPR041667">
    <property type="entry name" value="Cupin_8"/>
</dbReference>
<gene>
    <name evidence="4" type="primary">LOC109466000</name>
</gene>
<dbReference type="RefSeq" id="XP_019619076.1">
    <property type="nucleotide sequence ID" value="XM_019763517.1"/>
</dbReference>
<dbReference type="KEGG" id="bbel:109466000"/>
<dbReference type="PANTHER" id="PTHR12461:SF35">
    <property type="entry name" value="JMJC DOMAIN-CONTAINING PROTEIN"/>
    <property type="match status" value="1"/>
</dbReference>
<dbReference type="InterPro" id="IPR003347">
    <property type="entry name" value="JmjC_dom"/>
</dbReference>
<keyword evidence="1" id="KW-0732">Signal</keyword>
<protein>
    <submittedName>
        <fullName evidence="4">Lysine-specific demethylase 8-like</fullName>
    </submittedName>
</protein>
<evidence type="ECO:0000313" key="4">
    <source>
        <dbReference type="RefSeq" id="XP_019619076.1"/>
    </source>
</evidence>
<feature type="chain" id="PRO_5028155340" evidence="1">
    <location>
        <begin position="27"/>
        <end position="453"/>
    </location>
</feature>
<dbReference type="InterPro" id="IPR018247">
    <property type="entry name" value="EF_Hand_1_Ca_BS"/>
</dbReference>
<accession>A0A6P4YPG6</accession>